<dbReference type="InterPro" id="IPR000551">
    <property type="entry name" value="MerR-type_HTH_dom"/>
</dbReference>
<evidence type="ECO:0000313" key="7">
    <source>
        <dbReference type="EMBL" id="QUI24480.1"/>
    </source>
</evidence>
<gene>
    <name evidence="7" type="ORF">HZI73_20205</name>
</gene>
<dbReference type="RefSeq" id="WP_212695173.1">
    <property type="nucleotide sequence ID" value="NZ_CP058649.1"/>
</dbReference>
<keyword evidence="3" id="KW-0238">DNA-binding</keyword>
<dbReference type="Gene3D" id="1.10.1660.10">
    <property type="match status" value="1"/>
</dbReference>
<dbReference type="EMBL" id="CP058649">
    <property type="protein sequence ID" value="QUI24480.1"/>
    <property type="molecule type" value="Genomic_DNA"/>
</dbReference>
<keyword evidence="1" id="KW-0678">Repressor</keyword>
<dbReference type="GO" id="GO:0003700">
    <property type="term" value="F:DNA-binding transcription factor activity"/>
    <property type="evidence" value="ECO:0007669"/>
    <property type="project" value="InterPro"/>
</dbReference>
<evidence type="ECO:0000256" key="2">
    <source>
        <dbReference type="ARBA" id="ARBA00023015"/>
    </source>
</evidence>
<keyword evidence="4" id="KW-0804">Transcription</keyword>
<dbReference type="Pfam" id="PF13411">
    <property type="entry name" value="MerR_1"/>
    <property type="match status" value="1"/>
</dbReference>
<dbReference type="SMART" id="SM00422">
    <property type="entry name" value="HTH_MERR"/>
    <property type="match status" value="1"/>
</dbReference>
<organism evidence="7 8">
    <name type="scientific">Vallitalea pronyensis</name>
    <dbReference type="NCBI Taxonomy" id="1348613"/>
    <lineage>
        <taxon>Bacteria</taxon>
        <taxon>Bacillati</taxon>
        <taxon>Bacillota</taxon>
        <taxon>Clostridia</taxon>
        <taxon>Lachnospirales</taxon>
        <taxon>Vallitaleaceae</taxon>
        <taxon>Vallitalea</taxon>
    </lineage>
</organism>
<dbReference type="PRINTS" id="PR00040">
    <property type="entry name" value="HTHMERR"/>
</dbReference>
<dbReference type="InterPro" id="IPR047057">
    <property type="entry name" value="MerR_fam"/>
</dbReference>
<dbReference type="PANTHER" id="PTHR30204">
    <property type="entry name" value="REDOX-CYCLING DRUG-SENSING TRANSCRIPTIONAL ACTIVATOR SOXR"/>
    <property type="match status" value="1"/>
</dbReference>
<dbReference type="Proteomes" id="UP000683246">
    <property type="component" value="Chromosome"/>
</dbReference>
<name>A0A8J8MMN4_9FIRM</name>
<evidence type="ECO:0000259" key="6">
    <source>
        <dbReference type="PROSITE" id="PS50937"/>
    </source>
</evidence>
<dbReference type="KEGG" id="vpy:HZI73_20205"/>
<evidence type="ECO:0000256" key="3">
    <source>
        <dbReference type="ARBA" id="ARBA00023125"/>
    </source>
</evidence>
<feature type="coiled-coil region" evidence="5">
    <location>
        <begin position="80"/>
        <end position="107"/>
    </location>
</feature>
<keyword evidence="2" id="KW-0805">Transcription regulation</keyword>
<dbReference type="PANTHER" id="PTHR30204:SF69">
    <property type="entry name" value="MERR-FAMILY TRANSCRIPTIONAL REGULATOR"/>
    <property type="match status" value="1"/>
</dbReference>
<keyword evidence="5" id="KW-0175">Coiled coil</keyword>
<feature type="domain" description="HTH merR-type" evidence="6">
    <location>
        <begin position="4"/>
        <end position="73"/>
    </location>
</feature>
<dbReference type="InterPro" id="IPR009061">
    <property type="entry name" value="DNA-bd_dom_put_sf"/>
</dbReference>
<evidence type="ECO:0000256" key="5">
    <source>
        <dbReference type="SAM" id="Coils"/>
    </source>
</evidence>
<protein>
    <submittedName>
        <fullName evidence="7">MerR family transcriptional regulator</fullName>
    </submittedName>
</protein>
<evidence type="ECO:0000313" key="8">
    <source>
        <dbReference type="Proteomes" id="UP000683246"/>
    </source>
</evidence>
<reference evidence="7" key="1">
    <citation type="submission" date="2020-07" db="EMBL/GenBank/DDBJ databases">
        <title>Vallitalea pronyensis genome.</title>
        <authorList>
            <person name="Postec A."/>
        </authorList>
    </citation>
    <scope>NUCLEOTIDE SEQUENCE</scope>
    <source>
        <strain evidence="7">FatNI3</strain>
    </source>
</reference>
<evidence type="ECO:0000256" key="1">
    <source>
        <dbReference type="ARBA" id="ARBA00022491"/>
    </source>
</evidence>
<dbReference type="AlphaFoldDB" id="A0A8J8MMN4"/>
<dbReference type="SUPFAM" id="SSF46955">
    <property type="entry name" value="Putative DNA-binding domain"/>
    <property type="match status" value="1"/>
</dbReference>
<accession>A0A8J8MMN4</accession>
<evidence type="ECO:0000256" key="4">
    <source>
        <dbReference type="ARBA" id="ARBA00023163"/>
    </source>
</evidence>
<proteinExistence type="predicted"/>
<dbReference type="GO" id="GO:0003677">
    <property type="term" value="F:DNA binding"/>
    <property type="evidence" value="ECO:0007669"/>
    <property type="project" value="UniProtKB-KW"/>
</dbReference>
<keyword evidence="8" id="KW-1185">Reference proteome</keyword>
<sequence>MRKLITIGELADIYGINISVIRFYERKDVLSPAYMDDNGYRLYGIDEIERLDTILFLRHMDIPMKELKKIIKDYHKEDYQKLLMEKKQSIRNKIERLQALEKDVEERLDYITKGIDSTALVKNTYADRRYLKVIDVDEMTYSLKVIHDTMKTLGKKWDKTILDMFKSMVMVRQDEERYTMALPYREETDYEAILLTEGTYVSRGYYCKQYMEIFSQAEVFMHDVRREYVIEGHVTIREEHLNSYLYPDRSYYVFEVKVSEALS</sequence>
<dbReference type="PROSITE" id="PS50937">
    <property type="entry name" value="HTH_MERR_2"/>
    <property type="match status" value="1"/>
</dbReference>